<dbReference type="PANTHER" id="PTHR36511:SF4">
    <property type="entry name" value="ANTITOXIN MQSA"/>
    <property type="match status" value="1"/>
</dbReference>
<gene>
    <name evidence="4" type="ORF">DDF67_06975</name>
</gene>
<evidence type="ECO:0000256" key="2">
    <source>
        <dbReference type="ARBA" id="ARBA00023125"/>
    </source>
</evidence>
<keyword evidence="3" id="KW-0804">Transcription</keyword>
<proteinExistence type="predicted"/>
<dbReference type="Gene3D" id="1.10.260.40">
    <property type="entry name" value="lambda repressor-like DNA-binding domains"/>
    <property type="match status" value="1"/>
</dbReference>
<protein>
    <submittedName>
        <fullName evidence="4">XRE family transcriptional regulator</fullName>
    </submittedName>
</protein>
<comment type="caution">
    <text evidence="4">The sequence shown here is derived from an EMBL/GenBank/DDBJ whole genome shotgun (WGS) entry which is preliminary data.</text>
</comment>
<keyword evidence="5" id="KW-1185">Reference proteome</keyword>
<sequence>MTDEEVMAAALSDPDAQPMTKEQLARAKRVNLIKGIRTKLFMTQAEFAAAYQLPLATVRDWEQERTTPDAPARALLKAIVADPETVRRLINGQAA</sequence>
<evidence type="ECO:0000256" key="1">
    <source>
        <dbReference type="ARBA" id="ARBA00023015"/>
    </source>
</evidence>
<dbReference type="RefSeq" id="WP_109100187.1">
    <property type="nucleotide sequence ID" value="NZ_QDKQ01000030.1"/>
</dbReference>
<dbReference type="InterPro" id="IPR052359">
    <property type="entry name" value="HTH-type_reg/antitoxin"/>
</dbReference>
<accession>A0A2T9K679</accession>
<dbReference type="SUPFAM" id="SSF47413">
    <property type="entry name" value="lambda repressor-like DNA-binding domains"/>
    <property type="match status" value="1"/>
</dbReference>
<dbReference type="InterPro" id="IPR010982">
    <property type="entry name" value="Lambda_DNA-bd_dom_sf"/>
</dbReference>
<evidence type="ECO:0000256" key="3">
    <source>
        <dbReference type="ARBA" id="ARBA00023163"/>
    </source>
</evidence>
<dbReference type="AlphaFoldDB" id="A0A2T9K679"/>
<dbReference type="Proteomes" id="UP000245073">
    <property type="component" value="Unassembled WGS sequence"/>
</dbReference>
<name>A0A2T9K679_9CAUL</name>
<dbReference type="GO" id="GO:0003677">
    <property type="term" value="F:DNA binding"/>
    <property type="evidence" value="ECO:0007669"/>
    <property type="project" value="UniProtKB-KW"/>
</dbReference>
<organism evidence="4 5">
    <name type="scientific">Caulobacter endophyticus</name>
    <dbReference type="NCBI Taxonomy" id="2172652"/>
    <lineage>
        <taxon>Bacteria</taxon>
        <taxon>Pseudomonadati</taxon>
        <taxon>Pseudomonadota</taxon>
        <taxon>Alphaproteobacteria</taxon>
        <taxon>Caulobacterales</taxon>
        <taxon>Caulobacteraceae</taxon>
        <taxon>Caulobacter</taxon>
    </lineage>
</organism>
<evidence type="ECO:0000313" key="5">
    <source>
        <dbReference type="Proteomes" id="UP000245073"/>
    </source>
</evidence>
<keyword evidence="1" id="KW-0805">Transcription regulation</keyword>
<dbReference type="PANTHER" id="PTHR36511">
    <property type="entry name" value="MERR FAMILY BACTERIAL REGULATORY PROTEIN"/>
    <property type="match status" value="1"/>
</dbReference>
<dbReference type="InterPro" id="IPR001387">
    <property type="entry name" value="Cro/C1-type_HTH"/>
</dbReference>
<reference evidence="4 5" key="1">
    <citation type="submission" date="2018-04" db="EMBL/GenBank/DDBJ databases">
        <title>The genome sequence of Caulobacter sp. 744.</title>
        <authorList>
            <person name="Gao J."/>
            <person name="Sun J."/>
        </authorList>
    </citation>
    <scope>NUCLEOTIDE SEQUENCE [LARGE SCALE GENOMIC DNA]</scope>
    <source>
        <strain evidence="4 5">774</strain>
    </source>
</reference>
<evidence type="ECO:0000313" key="4">
    <source>
        <dbReference type="EMBL" id="PVM91459.1"/>
    </source>
</evidence>
<dbReference type="EMBL" id="QDKQ01000030">
    <property type="protein sequence ID" value="PVM91459.1"/>
    <property type="molecule type" value="Genomic_DNA"/>
</dbReference>
<keyword evidence="2" id="KW-0238">DNA-binding</keyword>
<dbReference type="CDD" id="cd00093">
    <property type="entry name" value="HTH_XRE"/>
    <property type="match status" value="1"/>
</dbReference>
<dbReference type="OrthoDB" id="461984at2"/>